<evidence type="ECO:0000256" key="2">
    <source>
        <dbReference type="ARBA" id="ARBA00002681"/>
    </source>
</evidence>
<evidence type="ECO:0000313" key="10">
    <source>
        <dbReference type="Proteomes" id="UP000643405"/>
    </source>
</evidence>
<dbReference type="Proteomes" id="UP000643405">
    <property type="component" value="Unassembled WGS sequence"/>
</dbReference>
<evidence type="ECO:0000259" key="8">
    <source>
        <dbReference type="Pfam" id="PF01182"/>
    </source>
</evidence>
<evidence type="ECO:0000256" key="7">
    <source>
        <dbReference type="RuleBase" id="RU365095"/>
    </source>
</evidence>
<evidence type="ECO:0000256" key="5">
    <source>
        <dbReference type="ARBA" id="ARBA00013198"/>
    </source>
</evidence>
<gene>
    <name evidence="7 9" type="primary">pgl</name>
    <name evidence="9" type="ORF">ICI42_00340</name>
</gene>
<dbReference type="EC" id="3.1.1.31" evidence="5 7"/>
<organism evidence="9 10">
    <name type="scientific">Oryzicola mucosus</name>
    <dbReference type="NCBI Taxonomy" id="2767425"/>
    <lineage>
        <taxon>Bacteria</taxon>
        <taxon>Pseudomonadati</taxon>
        <taxon>Pseudomonadota</taxon>
        <taxon>Alphaproteobacteria</taxon>
        <taxon>Hyphomicrobiales</taxon>
        <taxon>Phyllobacteriaceae</taxon>
        <taxon>Oryzicola</taxon>
    </lineage>
</organism>
<dbReference type="Gene3D" id="3.40.50.1360">
    <property type="match status" value="1"/>
</dbReference>
<feature type="domain" description="Glucosamine/galactosamine-6-phosphate isomerase" evidence="8">
    <location>
        <begin position="13"/>
        <end position="221"/>
    </location>
</feature>
<reference evidence="9" key="1">
    <citation type="submission" date="2020-09" db="EMBL/GenBank/DDBJ databases">
        <title>Genome seq and assembly of Tianweitania sp.</title>
        <authorList>
            <person name="Chhetri G."/>
        </authorList>
    </citation>
    <scope>NUCLEOTIDE SEQUENCE</scope>
    <source>
        <strain evidence="9">Rool2</strain>
    </source>
</reference>
<comment type="function">
    <text evidence="2 7">Hydrolysis of 6-phosphogluconolactone to 6-phosphogluconate.</text>
</comment>
<comment type="caution">
    <text evidence="9">The sequence shown here is derived from an EMBL/GenBank/DDBJ whole genome shotgun (WGS) entry which is preliminary data.</text>
</comment>
<evidence type="ECO:0000256" key="6">
    <source>
        <dbReference type="ARBA" id="ARBA00020337"/>
    </source>
</evidence>
<dbReference type="AlphaFoldDB" id="A0A8J6PE98"/>
<dbReference type="CDD" id="cd01400">
    <property type="entry name" value="6PGL"/>
    <property type="match status" value="1"/>
</dbReference>
<sequence>MADHEPMWTVFDSRETLAETLAEAVAAALEDGIDERGYGLLAVSGGSTPARFMQALSGKPLDWSKVTVVQVDERFVPETSPRSNAGLAKTNLLQNDAAAASFVTLYRDVAEVAASADSAEAELATLPWPLDAVILGMGPDGHTASFFPDAKELPQLLDPAGTRSVMAVHAESAGEPRLTLTLPRLVSARFLALHIEGEEKRFALEAALAADTILPIRAVIENAAEGIEIFWAP</sequence>
<dbReference type="GO" id="GO:0005975">
    <property type="term" value="P:carbohydrate metabolic process"/>
    <property type="evidence" value="ECO:0007669"/>
    <property type="project" value="UniProtKB-UniRule"/>
</dbReference>
<dbReference type="RefSeq" id="WP_188162560.1">
    <property type="nucleotide sequence ID" value="NZ_JACVVX010000001.1"/>
</dbReference>
<protein>
    <recommendedName>
        <fullName evidence="6 7">6-phosphogluconolactonase</fullName>
        <shortName evidence="7">6PGL</shortName>
        <ecNumber evidence="5 7">3.1.1.31</ecNumber>
    </recommendedName>
</protein>
<dbReference type="UniPathway" id="UPA00115">
    <property type="reaction ID" value="UER00409"/>
</dbReference>
<evidence type="ECO:0000256" key="4">
    <source>
        <dbReference type="ARBA" id="ARBA00010662"/>
    </source>
</evidence>
<proteinExistence type="inferred from homology"/>
<dbReference type="EMBL" id="JACVVX010000001">
    <property type="protein sequence ID" value="MBD0413104.1"/>
    <property type="molecule type" value="Genomic_DNA"/>
</dbReference>
<dbReference type="NCBIfam" id="TIGR01198">
    <property type="entry name" value="pgl"/>
    <property type="match status" value="1"/>
</dbReference>
<dbReference type="InterPro" id="IPR037171">
    <property type="entry name" value="NagB/RpiA_transferase-like"/>
</dbReference>
<evidence type="ECO:0000313" key="9">
    <source>
        <dbReference type="EMBL" id="MBD0413104.1"/>
    </source>
</evidence>
<comment type="similarity">
    <text evidence="4 7">Belongs to the glucosamine/galactosamine-6-phosphate isomerase family. 6-phosphogluconolactonase subfamily.</text>
</comment>
<dbReference type="InterPro" id="IPR039104">
    <property type="entry name" value="6PGL"/>
</dbReference>
<keyword evidence="7 9" id="KW-0378">Hydrolase</keyword>
<dbReference type="PANTHER" id="PTHR11054">
    <property type="entry name" value="6-PHOSPHOGLUCONOLACTONASE"/>
    <property type="match status" value="1"/>
</dbReference>
<comment type="catalytic activity">
    <reaction evidence="1 7">
        <text>6-phospho-D-glucono-1,5-lactone + H2O = 6-phospho-D-gluconate + H(+)</text>
        <dbReference type="Rhea" id="RHEA:12556"/>
        <dbReference type="ChEBI" id="CHEBI:15377"/>
        <dbReference type="ChEBI" id="CHEBI:15378"/>
        <dbReference type="ChEBI" id="CHEBI:57955"/>
        <dbReference type="ChEBI" id="CHEBI:58759"/>
        <dbReference type="EC" id="3.1.1.31"/>
    </reaction>
</comment>
<comment type="pathway">
    <text evidence="3 7">Carbohydrate degradation; pentose phosphate pathway; D-ribulose 5-phosphate from D-glucose 6-phosphate (oxidative stage): step 2/3.</text>
</comment>
<dbReference type="PANTHER" id="PTHR11054:SF0">
    <property type="entry name" value="6-PHOSPHOGLUCONOLACTONASE"/>
    <property type="match status" value="1"/>
</dbReference>
<keyword evidence="10" id="KW-1185">Reference proteome</keyword>
<dbReference type="InterPro" id="IPR005900">
    <property type="entry name" value="6-phosphogluconolactonase_DevB"/>
</dbReference>
<evidence type="ECO:0000256" key="3">
    <source>
        <dbReference type="ARBA" id="ARBA00004961"/>
    </source>
</evidence>
<dbReference type="Pfam" id="PF01182">
    <property type="entry name" value="Glucosamine_iso"/>
    <property type="match status" value="1"/>
</dbReference>
<name>A0A8J6PE98_9HYPH</name>
<accession>A0A8J6PE98</accession>
<dbReference type="InterPro" id="IPR006148">
    <property type="entry name" value="Glc/Gal-6P_isomerase"/>
</dbReference>
<dbReference type="GO" id="GO:0017057">
    <property type="term" value="F:6-phosphogluconolactonase activity"/>
    <property type="evidence" value="ECO:0007669"/>
    <property type="project" value="UniProtKB-UniRule"/>
</dbReference>
<dbReference type="GO" id="GO:0006098">
    <property type="term" value="P:pentose-phosphate shunt"/>
    <property type="evidence" value="ECO:0007669"/>
    <property type="project" value="UniProtKB-UniPathway"/>
</dbReference>
<dbReference type="SUPFAM" id="SSF100950">
    <property type="entry name" value="NagB/RpiA/CoA transferase-like"/>
    <property type="match status" value="1"/>
</dbReference>
<evidence type="ECO:0000256" key="1">
    <source>
        <dbReference type="ARBA" id="ARBA00000832"/>
    </source>
</evidence>